<dbReference type="PANTHER" id="PTHR37815:SF3">
    <property type="entry name" value="UPF0397 PROTEIN SPR0429"/>
    <property type="match status" value="1"/>
</dbReference>
<dbReference type="EMBL" id="DWWA01000037">
    <property type="protein sequence ID" value="HJC72648.1"/>
    <property type="molecule type" value="Genomic_DNA"/>
</dbReference>
<dbReference type="GO" id="GO:0016020">
    <property type="term" value="C:membrane"/>
    <property type="evidence" value="ECO:0007669"/>
    <property type="project" value="InterPro"/>
</dbReference>
<name>A0A9D2Q498_9FIRM</name>
<reference evidence="4" key="2">
    <citation type="submission" date="2021-04" db="EMBL/GenBank/DDBJ databases">
        <authorList>
            <person name="Gilroy R."/>
        </authorList>
    </citation>
    <scope>NUCLEOTIDE SEQUENCE</scope>
    <source>
        <strain evidence="4">5933</strain>
    </source>
</reference>
<feature type="transmembrane region" description="Helical" evidence="3">
    <location>
        <begin position="147"/>
        <end position="169"/>
    </location>
</feature>
<dbReference type="AlphaFoldDB" id="A0A9D2Q498"/>
<comment type="caution">
    <text evidence="4">The sequence shown here is derived from an EMBL/GenBank/DDBJ whole genome shotgun (WGS) entry which is preliminary data.</text>
</comment>
<evidence type="ECO:0000256" key="2">
    <source>
        <dbReference type="ARBA" id="ARBA00022989"/>
    </source>
</evidence>
<feature type="transmembrane region" description="Helical" evidence="3">
    <location>
        <begin position="106"/>
        <end position="135"/>
    </location>
</feature>
<accession>A0A9D2Q498</accession>
<dbReference type="PANTHER" id="PTHR37815">
    <property type="entry name" value="UPF0397 PROTEIN BC_2624-RELATED"/>
    <property type="match status" value="1"/>
</dbReference>
<protein>
    <submittedName>
        <fullName evidence="4">ECF transporter S component</fullName>
    </submittedName>
</protein>
<feature type="transmembrane region" description="Helical" evidence="3">
    <location>
        <begin position="12"/>
        <end position="31"/>
    </location>
</feature>
<feature type="transmembrane region" description="Helical" evidence="3">
    <location>
        <begin position="43"/>
        <end position="67"/>
    </location>
</feature>
<reference evidence="4" key="1">
    <citation type="journal article" date="2021" name="PeerJ">
        <title>Extensive microbial diversity within the chicken gut microbiome revealed by metagenomics and culture.</title>
        <authorList>
            <person name="Gilroy R."/>
            <person name="Ravi A."/>
            <person name="Getino M."/>
            <person name="Pursley I."/>
            <person name="Horton D.L."/>
            <person name="Alikhan N.F."/>
            <person name="Baker D."/>
            <person name="Gharbi K."/>
            <person name="Hall N."/>
            <person name="Watson M."/>
            <person name="Adriaenssens E.M."/>
            <person name="Foster-Nyarko E."/>
            <person name="Jarju S."/>
            <person name="Secka A."/>
            <person name="Antonio M."/>
            <person name="Oren A."/>
            <person name="Chaudhuri R.R."/>
            <person name="La Ragione R."/>
            <person name="Hildebrand F."/>
            <person name="Pallen M.J."/>
        </authorList>
    </citation>
    <scope>NUCLEOTIDE SEQUENCE</scope>
    <source>
        <strain evidence="4">5933</strain>
    </source>
</reference>
<dbReference type="Gene3D" id="1.10.1760.20">
    <property type="match status" value="1"/>
</dbReference>
<keyword evidence="3" id="KW-0472">Membrane</keyword>
<proteinExistence type="predicted"/>
<feature type="transmembrane region" description="Helical" evidence="3">
    <location>
        <begin position="73"/>
        <end position="94"/>
    </location>
</feature>
<evidence type="ECO:0000256" key="3">
    <source>
        <dbReference type="SAM" id="Phobius"/>
    </source>
</evidence>
<evidence type="ECO:0000256" key="1">
    <source>
        <dbReference type="ARBA" id="ARBA00022692"/>
    </source>
</evidence>
<organism evidence="4 5">
    <name type="scientific">Candidatus Ruthenibacterium merdavium</name>
    <dbReference type="NCBI Taxonomy" id="2838752"/>
    <lineage>
        <taxon>Bacteria</taxon>
        <taxon>Bacillati</taxon>
        <taxon>Bacillota</taxon>
        <taxon>Clostridia</taxon>
        <taxon>Eubacteriales</taxon>
        <taxon>Oscillospiraceae</taxon>
        <taxon>Ruthenibacterium</taxon>
    </lineage>
</organism>
<evidence type="ECO:0000313" key="5">
    <source>
        <dbReference type="Proteomes" id="UP000823918"/>
    </source>
</evidence>
<keyword evidence="2 3" id="KW-1133">Transmembrane helix</keyword>
<sequence length="188" mass="20254">MMKQQDKVKKLAVTGLLSALVFIFSWIQVPIGDVARLHLGNVFCALSGLLFGPIVGGIASGFGSMLFDFTNPAYIAESWITFITKFAIGFLAGLIAKHGAKARAGVLLDTAAAGVGCFAYVVLYLLKSFIMMAWVEGQVMQAVYTQLITKGVTSSINALCAVVFSVLLAQAMRPALRRAHLWEEPEVH</sequence>
<dbReference type="Proteomes" id="UP000823918">
    <property type="component" value="Unassembled WGS sequence"/>
</dbReference>
<keyword evidence="1 3" id="KW-0812">Transmembrane</keyword>
<dbReference type="InterPro" id="IPR009825">
    <property type="entry name" value="ECF_substrate-spec-like"/>
</dbReference>
<evidence type="ECO:0000313" key="4">
    <source>
        <dbReference type="EMBL" id="HJC72648.1"/>
    </source>
</evidence>
<gene>
    <name evidence="4" type="ORF">H9698_07630</name>
</gene>
<dbReference type="Pfam" id="PF07155">
    <property type="entry name" value="ECF-ribofla_trS"/>
    <property type="match status" value="1"/>
</dbReference>